<reference evidence="1" key="2">
    <citation type="submission" date="2022-01" db="EMBL/GenBank/DDBJ databases">
        <authorList>
            <person name="Yamashiro T."/>
            <person name="Shiraishi A."/>
            <person name="Satake H."/>
            <person name="Nakayama K."/>
        </authorList>
    </citation>
    <scope>NUCLEOTIDE SEQUENCE</scope>
</reference>
<evidence type="ECO:0000313" key="1">
    <source>
        <dbReference type="EMBL" id="GJS62628.1"/>
    </source>
</evidence>
<name>A0ABQ4XCB2_9ASTR</name>
<organism evidence="1 2">
    <name type="scientific">Tanacetum coccineum</name>
    <dbReference type="NCBI Taxonomy" id="301880"/>
    <lineage>
        <taxon>Eukaryota</taxon>
        <taxon>Viridiplantae</taxon>
        <taxon>Streptophyta</taxon>
        <taxon>Embryophyta</taxon>
        <taxon>Tracheophyta</taxon>
        <taxon>Spermatophyta</taxon>
        <taxon>Magnoliopsida</taxon>
        <taxon>eudicotyledons</taxon>
        <taxon>Gunneridae</taxon>
        <taxon>Pentapetalae</taxon>
        <taxon>asterids</taxon>
        <taxon>campanulids</taxon>
        <taxon>Asterales</taxon>
        <taxon>Asteraceae</taxon>
        <taxon>Asteroideae</taxon>
        <taxon>Anthemideae</taxon>
        <taxon>Anthemidinae</taxon>
        <taxon>Tanacetum</taxon>
    </lineage>
</organism>
<accession>A0ABQ4XCB2</accession>
<protein>
    <submittedName>
        <fullName evidence="1">Uncharacterized protein</fullName>
    </submittedName>
</protein>
<dbReference type="EMBL" id="BQNB010009373">
    <property type="protein sequence ID" value="GJS62628.1"/>
    <property type="molecule type" value="Genomic_DNA"/>
</dbReference>
<keyword evidence="2" id="KW-1185">Reference proteome</keyword>
<reference evidence="1" key="1">
    <citation type="journal article" date="2022" name="Int. J. Mol. Sci.">
        <title>Draft Genome of Tanacetum Coccineum: Genomic Comparison of Closely Related Tanacetum-Family Plants.</title>
        <authorList>
            <person name="Yamashiro T."/>
            <person name="Shiraishi A."/>
            <person name="Nakayama K."/>
            <person name="Satake H."/>
        </authorList>
    </citation>
    <scope>NUCLEOTIDE SEQUENCE</scope>
</reference>
<comment type="caution">
    <text evidence="1">The sequence shown here is derived from an EMBL/GenBank/DDBJ whole genome shotgun (WGS) entry which is preliminary data.</text>
</comment>
<evidence type="ECO:0000313" key="2">
    <source>
        <dbReference type="Proteomes" id="UP001151760"/>
    </source>
</evidence>
<dbReference type="Proteomes" id="UP001151760">
    <property type="component" value="Unassembled WGS sequence"/>
</dbReference>
<proteinExistence type="predicted"/>
<sequence>MKTPMSFDAKLTKDKECESVNSTKYRGMIGTTHLGLWYPKGTDIENNRYADSDMREIWDRKSTLRYLYVRGMLFDILVLEKHTPSCHMIPLPKLNTIRVGKGMSTSTMDETSSYRLRREMTLEEELWYTKSYVPTISNEKYIRIKSLLEVTATKVCITAAKQNTASIYVSTASVKLVLLVKIEENILSSYYFLYTVNAAGV</sequence>
<gene>
    <name evidence="1" type="ORF">Tco_0657412</name>
</gene>